<comment type="caution">
    <text evidence="1">The sequence shown here is derived from an EMBL/GenBank/DDBJ whole genome shotgun (WGS) entry which is preliminary data.</text>
</comment>
<proteinExistence type="predicted"/>
<sequence length="199" mass="21734">MLLTQRSISFTRSRTTPLLYPPCEAKPLSAKRQLYTLLEMEEADIAAAMGFSAFGGTKRKYDETNSQRAKASTSGANSTRLGVRSKITLEAQNNEAESEPNQPASKADGKLKQSAATGLAEFLSRGKEIEQNRSKPEAPADPSSRDNTSAVPISFGGAPISHDELAALRKGVKDEAGDIAYFLPSFVQDPWEQLWKNRR</sequence>
<evidence type="ECO:0000313" key="1">
    <source>
        <dbReference type="EMBL" id="KAF2477966.1"/>
    </source>
</evidence>
<gene>
    <name evidence="1" type="ORF">BDR25DRAFT_206684</name>
</gene>
<dbReference type="Proteomes" id="UP000799755">
    <property type="component" value="Unassembled WGS sequence"/>
</dbReference>
<accession>A0ACB6RHM6</accession>
<dbReference type="EMBL" id="MU003492">
    <property type="protein sequence ID" value="KAF2477966.1"/>
    <property type="molecule type" value="Genomic_DNA"/>
</dbReference>
<name>A0ACB6RHM6_9PLEO</name>
<organism evidence="1 2">
    <name type="scientific">Lindgomyces ingoldianus</name>
    <dbReference type="NCBI Taxonomy" id="673940"/>
    <lineage>
        <taxon>Eukaryota</taxon>
        <taxon>Fungi</taxon>
        <taxon>Dikarya</taxon>
        <taxon>Ascomycota</taxon>
        <taxon>Pezizomycotina</taxon>
        <taxon>Dothideomycetes</taxon>
        <taxon>Pleosporomycetidae</taxon>
        <taxon>Pleosporales</taxon>
        <taxon>Lindgomycetaceae</taxon>
        <taxon>Lindgomyces</taxon>
    </lineage>
</organism>
<evidence type="ECO:0000313" key="2">
    <source>
        <dbReference type="Proteomes" id="UP000799755"/>
    </source>
</evidence>
<keyword evidence="2" id="KW-1185">Reference proteome</keyword>
<reference evidence="1" key="1">
    <citation type="journal article" date="2020" name="Stud. Mycol.">
        <title>101 Dothideomycetes genomes: a test case for predicting lifestyles and emergence of pathogens.</title>
        <authorList>
            <person name="Haridas S."/>
            <person name="Albert R."/>
            <person name="Binder M."/>
            <person name="Bloem J."/>
            <person name="Labutti K."/>
            <person name="Salamov A."/>
            <person name="Andreopoulos B."/>
            <person name="Baker S."/>
            <person name="Barry K."/>
            <person name="Bills G."/>
            <person name="Bluhm B."/>
            <person name="Cannon C."/>
            <person name="Castanera R."/>
            <person name="Culley D."/>
            <person name="Daum C."/>
            <person name="Ezra D."/>
            <person name="Gonzalez J."/>
            <person name="Henrissat B."/>
            <person name="Kuo A."/>
            <person name="Liang C."/>
            <person name="Lipzen A."/>
            <person name="Lutzoni F."/>
            <person name="Magnuson J."/>
            <person name="Mondo S."/>
            <person name="Nolan M."/>
            <person name="Ohm R."/>
            <person name="Pangilinan J."/>
            <person name="Park H.-J."/>
            <person name="Ramirez L."/>
            <person name="Alfaro M."/>
            <person name="Sun H."/>
            <person name="Tritt A."/>
            <person name="Yoshinaga Y."/>
            <person name="Zwiers L.-H."/>
            <person name="Turgeon B."/>
            <person name="Goodwin S."/>
            <person name="Spatafora J."/>
            <person name="Crous P."/>
            <person name="Grigoriev I."/>
        </authorList>
    </citation>
    <scope>NUCLEOTIDE SEQUENCE</scope>
    <source>
        <strain evidence="1">ATCC 200398</strain>
    </source>
</reference>
<protein>
    <submittedName>
        <fullName evidence="1">Uncharacterized protein</fullName>
    </submittedName>
</protein>